<comment type="caution">
    <text evidence="1">The sequence shown here is derived from an EMBL/GenBank/DDBJ whole genome shotgun (WGS) entry which is preliminary data.</text>
</comment>
<dbReference type="RefSeq" id="WP_305992864.1">
    <property type="nucleotide sequence ID" value="NZ_JAVAMP010000008.1"/>
</dbReference>
<sequence>MIEKIKKYVELKNQQKQISEELSLLRDDIISFMDKIDETEMDFESYLVKVVPQERRLYDDDKLYKSLPDDSLWRLMSKADTSKINGLLKLNIIKEDLLKDAYQVKKISNLQINKK</sequence>
<name>A0ABT9J1S8_9BACL</name>
<evidence type="ECO:0000313" key="2">
    <source>
        <dbReference type="Proteomes" id="UP001231941"/>
    </source>
</evidence>
<protein>
    <submittedName>
        <fullName evidence="1">Uncharacterized protein</fullName>
    </submittedName>
</protein>
<dbReference type="EMBL" id="JAVAMP010000008">
    <property type="protein sequence ID" value="MDP5275558.1"/>
    <property type="molecule type" value="Genomic_DNA"/>
</dbReference>
<gene>
    <name evidence="1" type="ORF">Q5Y73_15720</name>
</gene>
<evidence type="ECO:0000313" key="1">
    <source>
        <dbReference type="EMBL" id="MDP5275558.1"/>
    </source>
</evidence>
<proteinExistence type="predicted"/>
<organism evidence="1 2">
    <name type="scientific">Chengkuizengella axinellae</name>
    <dbReference type="NCBI Taxonomy" id="3064388"/>
    <lineage>
        <taxon>Bacteria</taxon>
        <taxon>Bacillati</taxon>
        <taxon>Bacillota</taxon>
        <taxon>Bacilli</taxon>
        <taxon>Bacillales</taxon>
        <taxon>Paenibacillaceae</taxon>
        <taxon>Chengkuizengella</taxon>
    </lineage>
</organism>
<accession>A0ABT9J1S8</accession>
<reference evidence="1 2" key="1">
    <citation type="submission" date="2023-08" db="EMBL/GenBank/DDBJ databases">
        <authorList>
            <person name="Park J.-S."/>
        </authorList>
    </citation>
    <scope>NUCLEOTIDE SEQUENCE [LARGE SCALE GENOMIC DNA]</scope>
    <source>
        <strain evidence="1 2">2205SS18-9</strain>
    </source>
</reference>
<dbReference type="Proteomes" id="UP001231941">
    <property type="component" value="Unassembled WGS sequence"/>
</dbReference>
<keyword evidence="2" id="KW-1185">Reference proteome</keyword>